<dbReference type="KEGG" id="mfy:HH212_22885"/>
<dbReference type="Proteomes" id="UP000502415">
    <property type="component" value="Chromosome"/>
</dbReference>
<sequence length="123" mass="14321">MVIEPGLTLPRCFEMKESSPKGCAMANSRTFEALAKPPDTIPVRRFHESMVTVLRLAEIFGGDEAKIAREAKMKSELEWGMDMEWLDGIDLRWDLSPKQRQEFEQQFRQRHRDIWGAFAYEGD</sequence>
<gene>
    <name evidence="1" type="ORF">HH212_22885</name>
</gene>
<reference evidence="1 2" key="1">
    <citation type="submission" date="2020-04" db="EMBL/GenBank/DDBJ databases">
        <title>Genome sequencing of novel species.</title>
        <authorList>
            <person name="Heo J."/>
            <person name="Kim S.-J."/>
            <person name="Kim J.-S."/>
            <person name="Hong S.-B."/>
            <person name="Kwon S.-W."/>
        </authorList>
    </citation>
    <scope>NUCLEOTIDE SEQUENCE [LARGE SCALE GENOMIC DNA]</scope>
    <source>
        <strain evidence="1 2">GN2-R2</strain>
    </source>
</reference>
<organism evidence="1 2">
    <name type="scientific">Massilia forsythiae</name>
    <dbReference type="NCBI Taxonomy" id="2728020"/>
    <lineage>
        <taxon>Bacteria</taxon>
        <taxon>Pseudomonadati</taxon>
        <taxon>Pseudomonadota</taxon>
        <taxon>Betaproteobacteria</taxon>
        <taxon>Burkholderiales</taxon>
        <taxon>Oxalobacteraceae</taxon>
        <taxon>Telluria group</taxon>
        <taxon>Massilia</taxon>
    </lineage>
</organism>
<dbReference type="AlphaFoldDB" id="A0A7Z2VZV2"/>
<proteinExistence type="predicted"/>
<dbReference type="RefSeq" id="WP_170204597.1">
    <property type="nucleotide sequence ID" value="NZ_CP051685.1"/>
</dbReference>
<evidence type="ECO:0000313" key="2">
    <source>
        <dbReference type="Proteomes" id="UP000502415"/>
    </source>
</evidence>
<protein>
    <submittedName>
        <fullName evidence="1">Uncharacterized protein</fullName>
    </submittedName>
</protein>
<accession>A0A7Z2VZV2</accession>
<dbReference type="EMBL" id="CP051685">
    <property type="protein sequence ID" value="QJE02513.1"/>
    <property type="molecule type" value="Genomic_DNA"/>
</dbReference>
<keyword evidence="2" id="KW-1185">Reference proteome</keyword>
<evidence type="ECO:0000313" key="1">
    <source>
        <dbReference type="EMBL" id="QJE02513.1"/>
    </source>
</evidence>
<name>A0A7Z2VZV2_9BURK</name>